<dbReference type="PANTHER" id="PTHR47235:SF1">
    <property type="entry name" value="BLR6548 PROTEIN"/>
    <property type="match status" value="1"/>
</dbReference>
<dbReference type="CDD" id="cd06343">
    <property type="entry name" value="PBP1_ABC_ligand_binding-like"/>
    <property type="match status" value="1"/>
</dbReference>
<keyword evidence="2 3" id="KW-0732">Signal</keyword>
<reference evidence="5 6" key="1">
    <citation type="submission" date="2014-11" db="EMBL/GenBank/DDBJ databases">
        <title>Genomics and ecophysiology of heterotrophic nitrogen fixing bacteria isolated from estuarine surface water.</title>
        <authorList>
            <person name="Bentzon-Tilia M."/>
            <person name="Severin I."/>
            <person name="Hansen L.H."/>
            <person name="Riemann L."/>
        </authorList>
    </citation>
    <scope>NUCLEOTIDE SEQUENCE [LARGE SCALE GENOMIC DNA]</scope>
    <source>
        <strain evidence="5 6">BAL398</strain>
    </source>
</reference>
<evidence type="ECO:0000313" key="6">
    <source>
        <dbReference type="Proteomes" id="UP000032515"/>
    </source>
</evidence>
<dbReference type="Pfam" id="PF13458">
    <property type="entry name" value="Peripla_BP_6"/>
    <property type="match status" value="1"/>
</dbReference>
<gene>
    <name evidence="5" type="ORF">OO17_27050</name>
</gene>
<protein>
    <recommendedName>
        <fullName evidence="4">Leucine-binding protein domain-containing protein</fullName>
    </recommendedName>
</protein>
<dbReference type="PANTHER" id="PTHR47235">
    <property type="entry name" value="BLR6548 PROTEIN"/>
    <property type="match status" value="1"/>
</dbReference>
<dbReference type="InterPro" id="IPR028081">
    <property type="entry name" value="Leu-bd"/>
</dbReference>
<accession>A0A0D7E1G0</accession>
<evidence type="ECO:0000256" key="3">
    <source>
        <dbReference type="SAM" id="SignalP"/>
    </source>
</evidence>
<dbReference type="Proteomes" id="UP000032515">
    <property type="component" value="Unassembled WGS sequence"/>
</dbReference>
<feature type="signal peptide" evidence="3">
    <location>
        <begin position="1"/>
        <end position="22"/>
    </location>
</feature>
<evidence type="ECO:0000313" key="5">
    <source>
        <dbReference type="EMBL" id="KIZ34290.1"/>
    </source>
</evidence>
<evidence type="ECO:0000259" key="4">
    <source>
        <dbReference type="Pfam" id="PF13458"/>
    </source>
</evidence>
<feature type="chain" id="PRO_5002319133" description="Leucine-binding protein domain-containing protein" evidence="3">
    <location>
        <begin position="23"/>
        <end position="391"/>
    </location>
</feature>
<dbReference type="Gene3D" id="3.40.50.2300">
    <property type="match status" value="2"/>
</dbReference>
<evidence type="ECO:0000256" key="2">
    <source>
        <dbReference type="ARBA" id="ARBA00022729"/>
    </source>
</evidence>
<name>A0A0D7E1G0_RHOPL</name>
<comment type="caution">
    <text evidence="5">The sequence shown here is derived from an EMBL/GenBank/DDBJ whole genome shotgun (WGS) entry which is preliminary data.</text>
</comment>
<evidence type="ECO:0000256" key="1">
    <source>
        <dbReference type="ARBA" id="ARBA00010062"/>
    </source>
</evidence>
<feature type="domain" description="Leucine-binding protein" evidence="4">
    <location>
        <begin position="28"/>
        <end position="347"/>
    </location>
</feature>
<dbReference type="AlphaFoldDB" id="A0A0D7E1G0"/>
<sequence>MSRRALVGWGLALPLTSIRAKAASAPQEIKLGQTTAYSGPLSGAGSFKRVQSAYFDKLSSEGGVNGRKISLISLDDAYSPPKTVEVTRRLVESDEVFATFNSFGTPTQAAVQRYLNIKKIPQLFVSSGAARFNDPKNAPWSTPGLPDLQTIGEMYGKFAARAHPGAKIAMLYQNDDFGKDMIKGVRKGLGPENQEMVVSEMSYEITQPTIDSQIVTLKSTGAEVLINLSTGRATVQSIKRMNEIGWRPIQIINGAFGTIYETFRPVGLEICKGIYSSAFVKDPGDPQWESDPAMRAYFDFMKKHVPDLEPHNRTGLSSYVFAQIMADVIGQLGDEVTRENLLKTAISLDRPNISKLMMPGVHIKTSNESRNLFSNEVMVQFDGRIWNPVSV</sequence>
<dbReference type="InterPro" id="IPR028082">
    <property type="entry name" value="Peripla_BP_I"/>
</dbReference>
<organism evidence="5 6">
    <name type="scientific">Rhodopseudomonas palustris</name>
    <dbReference type="NCBI Taxonomy" id="1076"/>
    <lineage>
        <taxon>Bacteria</taxon>
        <taxon>Pseudomonadati</taxon>
        <taxon>Pseudomonadota</taxon>
        <taxon>Alphaproteobacteria</taxon>
        <taxon>Hyphomicrobiales</taxon>
        <taxon>Nitrobacteraceae</taxon>
        <taxon>Rhodopseudomonas</taxon>
    </lineage>
</organism>
<dbReference type="PATRIC" id="fig|1076.23.peg.1982"/>
<comment type="similarity">
    <text evidence="1">Belongs to the leucine-binding protein family.</text>
</comment>
<dbReference type="EMBL" id="JXXE01000683">
    <property type="protein sequence ID" value="KIZ34290.1"/>
    <property type="molecule type" value="Genomic_DNA"/>
</dbReference>
<dbReference type="SUPFAM" id="SSF53822">
    <property type="entry name" value="Periplasmic binding protein-like I"/>
    <property type="match status" value="1"/>
</dbReference>
<proteinExistence type="inferred from homology"/>